<keyword evidence="2 4" id="KW-0863">Zinc-finger</keyword>
<dbReference type="GO" id="GO:0008270">
    <property type="term" value="F:zinc ion binding"/>
    <property type="evidence" value="ECO:0007669"/>
    <property type="project" value="UniProtKB-KW"/>
</dbReference>
<dbReference type="InterPro" id="IPR013083">
    <property type="entry name" value="Znf_RING/FYVE/PHD"/>
</dbReference>
<dbReference type="SUPFAM" id="SSF161219">
    <property type="entry name" value="CHY zinc finger-like"/>
    <property type="match status" value="1"/>
</dbReference>
<dbReference type="CDD" id="cd16464">
    <property type="entry name" value="RING-H2_Pirh2-like"/>
    <property type="match status" value="1"/>
</dbReference>
<dbReference type="Pfam" id="PF05495">
    <property type="entry name" value="zf-CHY"/>
    <property type="match status" value="1"/>
</dbReference>
<keyword evidence="3" id="KW-0862">Zinc</keyword>
<dbReference type="Proteomes" id="UP001318040">
    <property type="component" value="Chromosome 8"/>
</dbReference>
<evidence type="ECO:0000259" key="7">
    <source>
        <dbReference type="PROSITE" id="PS51270"/>
    </source>
</evidence>
<evidence type="ECO:0000256" key="3">
    <source>
        <dbReference type="ARBA" id="ARBA00022833"/>
    </source>
</evidence>
<dbReference type="Gene3D" id="3.30.40.10">
    <property type="entry name" value="Zinc/RING finger domain, C3HC4 (zinc finger)"/>
    <property type="match status" value="1"/>
</dbReference>
<dbReference type="Pfam" id="PF13639">
    <property type="entry name" value="zf-RING_2"/>
    <property type="match status" value="1"/>
</dbReference>
<dbReference type="CTD" id="25898"/>
<dbReference type="GeneID" id="116940365"/>
<evidence type="ECO:0000259" key="6">
    <source>
        <dbReference type="PROSITE" id="PS51266"/>
    </source>
</evidence>
<keyword evidence="1" id="KW-0479">Metal-binding</keyword>
<dbReference type="InterPro" id="IPR001841">
    <property type="entry name" value="Znf_RING"/>
</dbReference>
<dbReference type="SMART" id="SM00184">
    <property type="entry name" value="RING"/>
    <property type="match status" value="1"/>
</dbReference>
<protein>
    <submittedName>
        <fullName evidence="9">RING finger and CHY zinc finger domain-containing protein 1</fullName>
    </submittedName>
</protein>
<evidence type="ECO:0000313" key="9">
    <source>
        <dbReference type="RefSeq" id="XP_032806022.1"/>
    </source>
</evidence>
<dbReference type="RefSeq" id="XP_032806022.1">
    <property type="nucleotide sequence ID" value="XM_032950131.1"/>
</dbReference>
<dbReference type="InterPro" id="IPR037274">
    <property type="entry name" value="Znf_CHY_sf"/>
</dbReference>
<dbReference type="InterPro" id="IPR039512">
    <property type="entry name" value="RCHY1_zinc-ribbon"/>
</dbReference>
<dbReference type="AlphaFoldDB" id="A0AAJ7SUX4"/>
<name>A0AAJ7SUX4_PETMA</name>
<reference evidence="9" key="1">
    <citation type="submission" date="2025-08" db="UniProtKB">
        <authorList>
            <consortium name="RefSeq"/>
        </authorList>
    </citation>
    <scope>IDENTIFICATION</scope>
    <source>
        <tissue evidence="9">Sperm</tissue>
    </source>
</reference>
<dbReference type="SUPFAM" id="SSF57850">
    <property type="entry name" value="RING/U-box"/>
    <property type="match status" value="1"/>
</dbReference>
<dbReference type="Pfam" id="PF14599">
    <property type="entry name" value="zinc_ribbon_6"/>
    <property type="match status" value="1"/>
</dbReference>
<organism evidence="8 9">
    <name type="scientific">Petromyzon marinus</name>
    <name type="common">Sea lamprey</name>
    <dbReference type="NCBI Taxonomy" id="7757"/>
    <lineage>
        <taxon>Eukaryota</taxon>
        <taxon>Metazoa</taxon>
        <taxon>Chordata</taxon>
        <taxon>Craniata</taxon>
        <taxon>Vertebrata</taxon>
        <taxon>Cyclostomata</taxon>
        <taxon>Hyperoartia</taxon>
        <taxon>Petromyzontiformes</taxon>
        <taxon>Petromyzontidae</taxon>
        <taxon>Petromyzon</taxon>
    </lineage>
</organism>
<dbReference type="PANTHER" id="PTHR21319">
    <property type="entry name" value="RING FINGER AND CHY ZINC FINGER DOMAIN-CONTAINING PROTEIN 1"/>
    <property type="match status" value="1"/>
</dbReference>
<dbReference type="PROSITE" id="PS51266">
    <property type="entry name" value="ZF_CHY"/>
    <property type="match status" value="1"/>
</dbReference>
<dbReference type="PANTHER" id="PTHR21319:SF53">
    <property type="entry name" value="RING FINGER AND CHY ZINC FINGER DOMAIN-CONTAINING PROTEIN 1"/>
    <property type="match status" value="1"/>
</dbReference>
<accession>A0AAJ7SUX4</accession>
<evidence type="ECO:0000259" key="5">
    <source>
        <dbReference type="PROSITE" id="PS50089"/>
    </source>
</evidence>
<evidence type="ECO:0000256" key="1">
    <source>
        <dbReference type="ARBA" id="ARBA00022723"/>
    </source>
</evidence>
<gene>
    <name evidence="9" type="primary">RCHY1</name>
</gene>
<dbReference type="KEGG" id="pmrn:116940365"/>
<dbReference type="InterPro" id="IPR008913">
    <property type="entry name" value="Znf_CHY"/>
</dbReference>
<evidence type="ECO:0000256" key="4">
    <source>
        <dbReference type="PROSITE-ProRule" id="PRU00601"/>
    </source>
</evidence>
<dbReference type="SUPFAM" id="SSF161245">
    <property type="entry name" value="Zinc hairpin stack"/>
    <property type="match status" value="1"/>
</dbReference>
<dbReference type="PROSITE" id="PS50089">
    <property type="entry name" value="ZF_RING_2"/>
    <property type="match status" value="1"/>
</dbReference>
<dbReference type="GO" id="GO:0061630">
    <property type="term" value="F:ubiquitin protein ligase activity"/>
    <property type="evidence" value="ECO:0007669"/>
    <property type="project" value="TreeGrafter"/>
</dbReference>
<dbReference type="PROSITE" id="PS51270">
    <property type="entry name" value="ZF_CTCHY"/>
    <property type="match status" value="1"/>
</dbReference>
<dbReference type="GO" id="GO:0005634">
    <property type="term" value="C:nucleus"/>
    <property type="evidence" value="ECO:0007669"/>
    <property type="project" value="TreeGrafter"/>
</dbReference>
<feature type="domain" description="CTCHY-type" evidence="7">
    <location>
        <begin position="70"/>
        <end position="132"/>
    </location>
</feature>
<feature type="domain" description="RING-type" evidence="5">
    <location>
        <begin position="133"/>
        <end position="175"/>
    </location>
</feature>
<dbReference type="InterPro" id="IPR017921">
    <property type="entry name" value="Znf_CTCHY"/>
</dbReference>
<dbReference type="GO" id="GO:0006511">
    <property type="term" value="P:ubiquitin-dependent protein catabolic process"/>
    <property type="evidence" value="ECO:0007669"/>
    <property type="project" value="TreeGrafter"/>
</dbReference>
<dbReference type="InterPro" id="IPR037275">
    <property type="entry name" value="Znf_CTCHY_sf"/>
</dbReference>
<feature type="domain" description="CHY-type" evidence="6">
    <location>
        <begin position="1"/>
        <end position="68"/>
    </location>
</feature>
<dbReference type="GO" id="GO:0016567">
    <property type="term" value="P:protein ubiquitination"/>
    <property type="evidence" value="ECO:0007669"/>
    <property type="project" value="TreeGrafter"/>
</dbReference>
<dbReference type="Gene3D" id="2.20.28.10">
    <property type="match status" value="1"/>
</dbReference>
<evidence type="ECO:0000256" key="2">
    <source>
        <dbReference type="ARBA" id="ARBA00022771"/>
    </source>
</evidence>
<evidence type="ECO:0000313" key="8">
    <source>
        <dbReference type="Proteomes" id="UP001318040"/>
    </source>
</evidence>
<sequence length="256" mass="29100">MARSVGQCRHYQRGCELQAACCNVFYPCRLCHDDKEDHAMDRFQVTTVRCSSCSSVQQVGRTCTQCGVVFGEYYCDVCHLYDRDKQQYHCSSCGICRIGPREGFFHCSKCNLCLPTSLHDKHKCVENVSRQNCPVCMEDLHTSRDAAMPLPCGHLLHSACFKQTLRYSAYRCPLCARSMVPMSSVWSNMDEEVAQMPMPEEYQNLVLMILCNDCLERTRVPFHVLGLKCDKCGSYNTCRTDEKAVEAMVDNQESAS</sequence>
<keyword evidence="8" id="KW-1185">Reference proteome</keyword>
<proteinExistence type="predicted"/>